<dbReference type="AlphaFoldDB" id="A0A147EPT5"/>
<dbReference type="InterPro" id="IPR019277">
    <property type="entry name" value="DUF2304"/>
</dbReference>
<keyword evidence="3" id="KW-1185">Reference proteome</keyword>
<dbReference type="OrthoDB" id="8904808at2"/>
<keyword evidence="1" id="KW-0812">Transmembrane</keyword>
<feature type="transmembrane region" description="Helical" evidence="1">
    <location>
        <begin position="35"/>
        <end position="62"/>
    </location>
</feature>
<evidence type="ECO:0000313" key="2">
    <source>
        <dbReference type="EMBL" id="KTR86494.1"/>
    </source>
</evidence>
<dbReference type="EMBL" id="LDRK01000019">
    <property type="protein sequence ID" value="KTR86494.1"/>
    <property type="molecule type" value="Genomic_DNA"/>
</dbReference>
<evidence type="ECO:0008006" key="4">
    <source>
        <dbReference type="Google" id="ProtNLM"/>
    </source>
</evidence>
<name>A0A147EPT5_9MICO</name>
<proteinExistence type="predicted"/>
<protein>
    <recommendedName>
        <fullName evidence="4">DUF2304 domain-containing protein</fullName>
    </recommendedName>
</protein>
<keyword evidence="1" id="KW-0472">Membrane</keyword>
<accession>A0A147EPT5</accession>
<gene>
    <name evidence="2" type="ORF">NS354_04595</name>
</gene>
<organism evidence="2 3">
    <name type="scientific">Leucobacter chromiiresistens</name>
    <dbReference type="NCBI Taxonomy" id="1079994"/>
    <lineage>
        <taxon>Bacteria</taxon>
        <taxon>Bacillati</taxon>
        <taxon>Actinomycetota</taxon>
        <taxon>Actinomycetes</taxon>
        <taxon>Micrococcales</taxon>
        <taxon>Microbacteriaceae</taxon>
        <taxon>Leucobacter</taxon>
    </lineage>
</organism>
<sequence length="124" mass="13086">MSIFQLLLILGMVALAALAVRFLPGERSLALKRIFAILFVFAAALAILFPNALTAVANLLGIGRGTDLLLYVFIVAVLAFAVAVIRAKARSDARVTQLARAVALMEARISERMDDSGPGEGSAS</sequence>
<comment type="caution">
    <text evidence="2">The sequence shown here is derived from an EMBL/GenBank/DDBJ whole genome shotgun (WGS) entry which is preliminary data.</text>
</comment>
<evidence type="ECO:0000256" key="1">
    <source>
        <dbReference type="SAM" id="Phobius"/>
    </source>
</evidence>
<keyword evidence="1" id="KW-1133">Transmembrane helix</keyword>
<feature type="transmembrane region" description="Helical" evidence="1">
    <location>
        <begin position="6"/>
        <end position="23"/>
    </location>
</feature>
<reference evidence="2 3" key="1">
    <citation type="journal article" date="2016" name="Front. Microbiol.">
        <title>Genomic Resource of Rice Seed Associated Bacteria.</title>
        <authorList>
            <person name="Midha S."/>
            <person name="Bansal K."/>
            <person name="Sharma S."/>
            <person name="Kumar N."/>
            <person name="Patil P.P."/>
            <person name="Chaudhry V."/>
            <person name="Patil P.B."/>
        </authorList>
    </citation>
    <scope>NUCLEOTIDE SEQUENCE [LARGE SCALE GENOMIC DNA]</scope>
    <source>
        <strain evidence="2 3">NS354</strain>
    </source>
</reference>
<evidence type="ECO:0000313" key="3">
    <source>
        <dbReference type="Proteomes" id="UP000070810"/>
    </source>
</evidence>
<dbReference type="Proteomes" id="UP000070810">
    <property type="component" value="Unassembled WGS sequence"/>
</dbReference>
<dbReference type="PATRIC" id="fig|1079994.3.peg.971"/>
<feature type="transmembrane region" description="Helical" evidence="1">
    <location>
        <begin position="68"/>
        <end position="85"/>
    </location>
</feature>
<dbReference type="Pfam" id="PF10066">
    <property type="entry name" value="DUF2304"/>
    <property type="match status" value="1"/>
</dbReference>
<dbReference type="RefSeq" id="WP_058593420.1">
    <property type="nucleotide sequence ID" value="NZ_LDRK01000019.1"/>
</dbReference>